<comment type="caution">
    <text evidence="2">The sequence shown here is derived from an EMBL/GenBank/DDBJ whole genome shotgun (WGS) entry which is preliminary data.</text>
</comment>
<sequence>MPKKPETKRKLKSAPKGSRLKSAQIVKNATEVLAQFVPLQFQQPIRLAQSFFNKLPQFRSTISAVAKEEVAAKKIFLFPTASELEKVGVMFFKAHHITDIKFDPATATFHLPSLKIDANFEVIIRNLVAYEAMIMSETQPPILNWYVELMNGLIETAEDVEVLEEIILKPESIDAERVANIFNAMNKSVEFKNIPDNLDKAVKSVKEHYTRETKETESTFMEKCRRTVSKWCQVFAVLLALFLLSVQTVCSVYDCPRFSFKTSNITPQAQQGLQLPSLRSHLT</sequence>
<keyword evidence="1" id="KW-0812">Transmembrane</keyword>
<gene>
    <name evidence="2" type="ORF">TIFTF001_001161</name>
</gene>
<dbReference type="Pfam" id="PF03140">
    <property type="entry name" value="DUF247"/>
    <property type="match status" value="1"/>
</dbReference>
<evidence type="ECO:0000256" key="1">
    <source>
        <dbReference type="SAM" id="Phobius"/>
    </source>
</evidence>
<protein>
    <submittedName>
        <fullName evidence="2">Uncharacterized protein</fullName>
    </submittedName>
</protein>
<evidence type="ECO:0000313" key="3">
    <source>
        <dbReference type="Proteomes" id="UP001187192"/>
    </source>
</evidence>
<keyword evidence="1" id="KW-1133">Transmembrane helix</keyword>
<keyword evidence="3" id="KW-1185">Reference proteome</keyword>
<proteinExistence type="predicted"/>
<organism evidence="2 3">
    <name type="scientific">Ficus carica</name>
    <name type="common">Common fig</name>
    <dbReference type="NCBI Taxonomy" id="3494"/>
    <lineage>
        <taxon>Eukaryota</taxon>
        <taxon>Viridiplantae</taxon>
        <taxon>Streptophyta</taxon>
        <taxon>Embryophyta</taxon>
        <taxon>Tracheophyta</taxon>
        <taxon>Spermatophyta</taxon>
        <taxon>Magnoliopsida</taxon>
        <taxon>eudicotyledons</taxon>
        <taxon>Gunneridae</taxon>
        <taxon>Pentapetalae</taxon>
        <taxon>rosids</taxon>
        <taxon>fabids</taxon>
        <taxon>Rosales</taxon>
        <taxon>Moraceae</taxon>
        <taxon>Ficeae</taxon>
        <taxon>Ficus</taxon>
    </lineage>
</organism>
<dbReference type="Proteomes" id="UP001187192">
    <property type="component" value="Unassembled WGS sequence"/>
</dbReference>
<dbReference type="PANTHER" id="PTHR31549:SF23">
    <property type="entry name" value="OS03G0591600 PROTEIN"/>
    <property type="match status" value="1"/>
</dbReference>
<evidence type="ECO:0000313" key="2">
    <source>
        <dbReference type="EMBL" id="GMN26073.1"/>
    </source>
</evidence>
<dbReference type="InterPro" id="IPR004158">
    <property type="entry name" value="DUF247_pln"/>
</dbReference>
<feature type="transmembrane region" description="Helical" evidence="1">
    <location>
        <begin position="231"/>
        <end position="249"/>
    </location>
</feature>
<dbReference type="AlphaFoldDB" id="A0AA87YYT4"/>
<reference evidence="2" key="1">
    <citation type="submission" date="2023-07" db="EMBL/GenBank/DDBJ databases">
        <title>draft genome sequence of fig (Ficus carica).</title>
        <authorList>
            <person name="Takahashi T."/>
            <person name="Nishimura K."/>
        </authorList>
    </citation>
    <scope>NUCLEOTIDE SEQUENCE</scope>
</reference>
<keyword evidence="1" id="KW-0472">Membrane</keyword>
<dbReference type="PANTHER" id="PTHR31549">
    <property type="entry name" value="PROTEIN, PUTATIVE (DUF247)-RELATED-RELATED"/>
    <property type="match status" value="1"/>
</dbReference>
<dbReference type="EMBL" id="BTGU01000001">
    <property type="protein sequence ID" value="GMN26073.1"/>
    <property type="molecule type" value="Genomic_DNA"/>
</dbReference>
<accession>A0AA87YYT4</accession>
<name>A0AA87YYT4_FICCA</name>